<dbReference type="OrthoDB" id="5872154at2759"/>
<dbReference type="Gene3D" id="3.30.1360.220">
    <property type="entry name" value="Domain of unknown function (DUF3480), N-terminal subdomain"/>
    <property type="match status" value="1"/>
</dbReference>
<dbReference type="InterPro" id="IPR022557">
    <property type="entry name" value="SARA-like_C"/>
</dbReference>
<sequence>MVSLHMALRDMRDLTIECGQISAPEPEEVVIIQWTRDDKKFNIGVRSPIDGRSLEGVSNLRIHTSTDYAGENYLIRWTEVFFLEVDENSSGLHSELVDPCRLAETIAQSCCMALTPYLDQLAEAELTKLGLR</sequence>
<organism evidence="2 3">
    <name type="scientific">Stegodyphus mimosarum</name>
    <name type="common">African social velvet spider</name>
    <dbReference type="NCBI Taxonomy" id="407821"/>
    <lineage>
        <taxon>Eukaryota</taxon>
        <taxon>Metazoa</taxon>
        <taxon>Ecdysozoa</taxon>
        <taxon>Arthropoda</taxon>
        <taxon>Chelicerata</taxon>
        <taxon>Arachnida</taxon>
        <taxon>Araneae</taxon>
        <taxon>Araneomorphae</taxon>
        <taxon>Entelegynae</taxon>
        <taxon>Eresoidea</taxon>
        <taxon>Eresidae</taxon>
        <taxon>Stegodyphus</taxon>
    </lineage>
</organism>
<feature type="domain" description="Smad anchor for receptor activation-like C-terminal" evidence="1">
    <location>
        <begin position="1"/>
        <end position="132"/>
    </location>
</feature>
<feature type="non-terminal residue" evidence="2">
    <location>
        <position position="132"/>
    </location>
</feature>
<dbReference type="STRING" id="407821.A0A087V107"/>
<dbReference type="GO" id="GO:0016197">
    <property type="term" value="P:endosomal transport"/>
    <property type="evidence" value="ECO:0007669"/>
    <property type="project" value="TreeGrafter"/>
</dbReference>
<evidence type="ECO:0000259" key="1">
    <source>
        <dbReference type="SMART" id="SM01421"/>
    </source>
</evidence>
<evidence type="ECO:0000313" key="2">
    <source>
        <dbReference type="EMBL" id="KFM83296.1"/>
    </source>
</evidence>
<name>A0A087V107_STEMI</name>
<reference evidence="2 3" key="1">
    <citation type="submission" date="2013-11" db="EMBL/GenBank/DDBJ databases">
        <title>Genome sequencing of Stegodyphus mimosarum.</title>
        <authorList>
            <person name="Bechsgaard J."/>
        </authorList>
    </citation>
    <scope>NUCLEOTIDE SEQUENCE [LARGE SCALE GENOMIC DNA]</scope>
</reference>
<dbReference type="EMBL" id="KL817107">
    <property type="protein sequence ID" value="KFM83296.1"/>
    <property type="molecule type" value="Genomic_DNA"/>
</dbReference>
<dbReference type="PANTHER" id="PTHR46319:SF3">
    <property type="entry name" value="ZINC FINGER FYVE DOMAIN-CONTAINING PROTEIN"/>
    <property type="match status" value="1"/>
</dbReference>
<dbReference type="OMA" id="QECVHIQ"/>
<dbReference type="PANTHER" id="PTHR46319">
    <property type="entry name" value="ZINC FINGER FYVE DOMAIN-CONTAINING PROTEIN"/>
    <property type="match status" value="1"/>
</dbReference>
<gene>
    <name evidence="2" type="ORF">X975_13246</name>
</gene>
<accession>A0A087V107</accession>
<protein>
    <submittedName>
        <fullName evidence="2">Zinc finger FYVE domain-containing protein 9</fullName>
    </submittedName>
</protein>
<proteinExistence type="predicted"/>
<keyword evidence="3" id="KW-1185">Reference proteome</keyword>
<dbReference type="GO" id="GO:0031901">
    <property type="term" value="C:early endosome membrane"/>
    <property type="evidence" value="ECO:0007669"/>
    <property type="project" value="TreeGrafter"/>
</dbReference>
<dbReference type="AlphaFoldDB" id="A0A087V107"/>
<dbReference type="SMART" id="SM01421">
    <property type="entry name" value="DUF3480"/>
    <property type="match status" value="1"/>
</dbReference>
<dbReference type="Proteomes" id="UP000054359">
    <property type="component" value="Unassembled WGS sequence"/>
</dbReference>
<dbReference type="Pfam" id="PF11979">
    <property type="entry name" value="SARA_C"/>
    <property type="match status" value="1"/>
</dbReference>
<evidence type="ECO:0000313" key="3">
    <source>
        <dbReference type="Proteomes" id="UP000054359"/>
    </source>
</evidence>
<dbReference type="Gene3D" id="3.30.500.40">
    <property type="match status" value="1"/>
</dbReference>